<evidence type="ECO:0000313" key="9">
    <source>
        <dbReference type="EMBL" id="CAE0692688.1"/>
    </source>
</evidence>
<feature type="binding site" evidence="7">
    <location>
        <position position="198"/>
    </location>
    <ligand>
        <name>chlorophyll a</name>
        <dbReference type="ChEBI" id="CHEBI:58416"/>
        <label>1</label>
    </ligand>
</feature>
<evidence type="ECO:0000256" key="4">
    <source>
        <dbReference type="ARBA" id="ARBA00022528"/>
    </source>
</evidence>
<dbReference type="Pfam" id="PF00504">
    <property type="entry name" value="Chloroa_b-bind"/>
    <property type="match status" value="1"/>
</dbReference>
<dbReference type="PANTHER" id="PTHR21649">
    <property type="entry name" value="CHLOROPHYLL A/B BINDING PROTEIN"/>
    <property type="match status" value="1"/>
</dbReference>
<evidence type="ECO:0000256" key="2">
    <source>
        <dbReference type="ARBA" id="ARBA00004229"/>
    </source>
</evidence>
<dbReference type="GO" id="GO:0009507">
    <property type="term" value="C:chloroplast"/>
    <property type="evidence" value="ECO:0007669"/>
    <property type="project" value="UniProtKB-SubCell"/>
</dbReference>
<feature type="binding site" evidence="7">
    <location>
        <position position="94"/>
    </location>
    <ligand>
        <name>chlorophyll a</name>
        <dbReference type="ChEBI" id="CHEBI:58416"/>
        <label>1</label>
    </ligand>
</feature>
<dbReference type="EMBL" id="HBIW01009525">
    <property type="protein sequence ID" value="CAE0692689.1"/>
    <property type="molecule type" value="Transcribed_RNA"/>
</dbReference>
<comment type="similarity">
    <text evidence="3">Belongs to the fucoxanthin chlorophyll protein family.</text>
</comment>
<dbReference type="GO" id="GO:0016168">
    <property type="term" value="F:chlorophyll binding"/>
    <property type="evidence" value="ECO:0007669"/>
    <property type="project" value="UniProtKB-KW"/>
</dbReference>
<dbReference type="Gene3D" id="1.10.3460.10">
    <property type="entry name" value="Chlorophyll a/b binding protein domain"/>
    <property type="match status" value="1"/>
</dbReference>
<evidence type="ECO:0000256" key="7">
    <source>
        <dbReference type="PIRSR" id="PIRSR601344-1"/>
    </source>
</evidence>
<feature type="binding site" description="axial binding residue" evidence="7">
    <location>
        <position position="167"/>
    </location>
    <ligand>
        <name>chlorophyll b</name>
        <dbReference type="ChEBI" id="CHEBI:61721"/>
        <label>1</label>
    </ligand>
    <ligandPart>
        <name>Mg</name>
        <dbReference type="ChEBI" id="CHEBI:25107"/>
    </ligandPart>
</feature>
<feature type="binding site" evidence="7">
    <location>
        <position position="91"/>
    </location>
    <ligand>
        <name>chlorophyll a</name>
        <dbReference type="ChEBI" id="CHEBI:58416"/>
        <label>1</label>
    </ligand>
</feature>
<keyword evidence="5" id="KW-0602">Photosynthesis</keyword>
<comment type="subcellular location">
    <subcellularLocation>
        <location evidence="2">Plastid</location>
        <location evidence="2">Chloroplast</location>
    </subcellularLocation>
</comment>
<feature type="binding site" evidence="7">
    <location>
        <position position="67"/>
    </location>
    <ligand>
        <name>chlorophyll a</name>
        <dbReference type="ChEBI" id="CHEBI:58416"/>
        <label>1</label>
    </ligand>
</feature>
<sequence length="244" mass="26213">MKLVVALCLAAPAAGFGFGKKGAKAAPKAQKRSSSGAQYPSVALPWTTTPLDGSLVGDVGFDPLGFSKYAPGAWWVGDEGDGSLKIFREAELMHGRIAQLACLGWVFPEIAHWPGKDNAFGKMNPFDALDAIPKAGWYQILGFMVACEVWRINKLKDPSYMPGDSGLGQGPGRWNPFGFNYTPEEYREKQLQEIKHCRLAMLGIVGLAAKSSGAGDVGVLQQVGESFSSPEYTSLAGFYFPEGI</sequence>
<keyword evidence="4" id="KW-0150">Chloroplast</keyword>
<evidence type="ECO:0008006" key="11">
    <source>
        <dbReference type="Google" id="ProtNLM"/>
    </source>
</evidence>
<keyword evidence="6" id="KW-0934">Plastid</keyword>
<evidence type="ECO:0000256" key="5">
    <source>
        <dbReference type="ARBA" id="ARBA00022531"/>
    </source>
</evidence>
<dbReference type="GO" id="GO:0016020">
    <property type="term" value="C:membrane"/>
    <property type="evidence" value="ECO:0007669"/>
    <property type="project" value="InterPro"/>
</dbReference>
<feature type="binding site" evidence="7">
    <location>
        <position position="193"/>
    </location>
    <ligand>
        <name>chlorophyll a</name>
        <dbReference type="ChEBI" id="CHEBI:58416"/>
        <label>1</label>
    </ligand>
</feature>
<evidence type="ECO:0000256" key="6">
    <source>
        <dbReference type="ARBA" id="ARBA00022640"/>
    </source>
</evidence>
<keyword evidence="7" id="KW-0157">Chromophore</keyword>
<dbReference type="EMBL" id="HBIW01009524">
    <property type="protein sequence ID" value="CAE0692688.1"/>
    <property type="molecule type" value="Transcribed_RNA"/>
</dbReference>
<dbReference type="AlphaFoldDB" id="A0A6S8TCV5"/>
<evidence type="ECO:0000256" key="1">
    <source>
        <dbReference type="ARBA" id="ARBA00004022"/>
    </source>
</evidence>
<protein>
    <recommendedName>
        <fullName evidence="11">Chlorophyll a-b binding protein, chloroplastic</fullName>
    </recommendedName>
</protein>
<proteinExistence type="inferred from homology"/>
<feature type="signal peptide" evidence="8">
    <location>
        <begin position="1"/>
        <end position="15"/>
    </location>
</feature>
<gene>
    <name evidence="9" type="ORF">PCAL00307_LOCUS8124</name>
    <name evidence="10" type="ORF">PCAL00307_LOCUS8125</name>
</gene>
<comment type="function">
    <text evidence="1">The light-harvesting complex (LHC) functions as a light receptor, it captures and delivers excitation energy to photosystems with which it is closely associated. Energy is transferred from the carotenoid and chlorophyll C (or B) to chlorophyll A and the photosynthetic reaction centers where it is used to synthesize ATP and reducing power.</text>
</comment>
<feature type="chain" id="PRO_5036191442" description="Chlorophyll a-b binding protein, chloroplastic" evidence="8">
    <location>
        <begin position="16"/>
        <end position="244"/>
    </location>
</feature>
<evidence type="ECO:0000313" key="10">
    <source>
        <dbReference type="EMBL" id="CAE0692689.1"/>
    </source>
</evidence>
<evidence type="ECO:0000256" key="3">
    <source>
        <dbReference type="ARBA" id="ARBA00005933"/>
    </source>
</evidence>
<dbReference type="SUPFAM" id="SSF103511">
    <property type="entry name" value="Chlorophyll a-b binding protein"/>
    <property type="match status" value="1"/>
</dbReference>
<reference evidence="9" key="1">
    <citation type="submission" date="2021-01" db="EMBL/GenBank/DDBJ databases">
        <authorList>
            <person name="Corre E."/>
            <person name="Pelletier E."/>
            <person name="Niang G."/>
            <person name="Scheremetjew M."/>
            <person name="Finn R."/>
            <person name="Kale V."/>
            <person name="Holt S."/>
            <person name="Cochrane G."/>
            <person name="Meng A."/>
            <person name="Brown T."/>
            <person name="Cohen L."/>
        </authorList>
    </citation>
    <scope>NUCLEOTIDE SEQUENCE</scope>
    <source>
        <strain evidence="9">CCMP1756</strain>
    </source>
</reference>
<dbReference type="GO" id="GO:0009765">
    <property type="term" value="P:photosynthesis, light harvesting"/>
    <property type="evidence" value="ECO:0007669"/>
    <property type="project" value="InterPro"/>
</dbReference>
<evidence type="ECO:0000256" key="8">
    <source>
        <dbReference type="SAM" id="SignalP"/>
    </source>
</evidence>
<accession>A0A6S8TCV5</accession>
<dbReference type="InterPro" id="IPR001344">
    <property type="entry name" value="Chloro_AB-bd_pln"/>
</dbReference>
<dbReference type="InterPro" id="IPR022796">
    <property type="entry name" value="Chloroa_b-bind"/>
</dbReference>
<keyword evidence="8" id="KW-0732">Signal</keyword>
<name>A0A6S8TCV5_9STRA</name>
<keyword evidence="7" id="KW-0148">Chlorophyll</keyword>
<organism evidence="9">
    <name type="scientific">Pelagomonas calceolata</name>
    <dbReference type="NCBI Taxonomy" id="35677"/>
    <lineage>
        <taxon>Eukaryota</taxon>
        <taxon>Sar</taxon>
        <taxon>Stramenopiles</taxon>
        <taxon>Ochrophyta</taxon>
        <taxon>Pelagophyceae</taxon>
        <taxon>Pelagomonadales</taxon>
        <taxon>Pelagomonadaceae</taxon>
        <taxon>Pelagomonas</taxon>
    </lineage>
</organism>
<feature type="binding site" description="axial binding residue" evidence="7">
    <location>
        <position position="96"/>
    </location>
    <ligand>
        <name>chlorophyll b</name>
        <dbReference type="ChEBI" id="CHEBI:61721"/>
        <label>1</label>
    </ligand>
    <ligandPart>
        <name>Mg</name>
        <dbReference type="ChEBI" id="CHEBI:25107"/>
    </ligandPart>
</feature>